<keyword evidence="6" id="KW-0597">Phosphoprotein</keyword>
<dbReference type="CDD" id="cd00009">
    <property type="entry name" value="AAA"/>
    <property type="match status" value="1"/>
</dbReference>
<dbReference type="SUPFAM" id="SSF52172">
    <property type="entry name" value="CheY-like"/>
    <property type="match status" value="1"/>
</dbReference>
<dbReference type="GO" id="GO:0043565">
    <property type="term" value="F:sequence-specific DNA binding"/>
    <property type="evidence" value="ECO:0007669"/>
    <property type="project" value="InterPro"/>
</dbReference>
<comment type="caution">
    <text evidence="9">The sequence shown here is derived from an EMBL/GenBank/DDBJ whole genome shotgun (WGS) entry which is preliminary data.</text>
</comment>
<organism evidence="9 10">
    <name type="scientific">Pseudothauera lacus</name>
    <dbReference type="NCBI Taxonomy" id="2136175"/>
    <lineage>
        <taxon>Bacteria</taxon>
        <taxon>Pseudomonadati</taxon>
        <taxon>Pseudomonadota</taxon>
        <taxon>Betaproteobacteria</taxon>
        <taxon>Rhodocyclales</taxon>
        <taxon>Zoogloeaceae</taxon>
        <taxon>Pseudothauera</taxon>
    </lineage>
</organism>
<dbReference type="InterPro" id="IPR002078">
    <property type="entry name" value="Sigma_54_int"/>
</dbReference>
<dbReference type="InterPro" id="IPR003593">
    <property type="entry name" value="AAA+_ATPase"/>
</dbReference>
<protein>
    <submittedName>
        <fullName evidence="9">Sigma-54-dependent Fis family transcriptional regulator</fullName>
    </submittedName>
</protein>
<dbReference type="InterPro" id="IPR025944">
    <property type="entry name" value="Sigma_54_int_dom_CS"/>
</dbReference>
<dbReference type="GO" id="GO:0006355">
    <property type="term" value="P:regulation of DNA-templated transcription"/>
    <property type="evidence" value="ECO:0007669"/>
    <property type="project" value="InterPro"/>
</dbReference>
<keyword evidence="10" id="KW-1185">Reference proteome</keyword>
<evidence type="ECO:0000313" key="10">
    <source>
        <dbReference type="Proteomes" id="UP000241193"/>
    </source>
</evidence>
<evidence type="ECO:0000256" key="6">
    <source>
        <dbReference type="PROSITE-ProRule" id="PRU00169"/>
    </source>
</evidence>
<dbReference type="PROSITE" id="PS00675">
    <property type="entry name" value="SIGMA54_INTERACT_1"/>
    <property type="match status" value="1"/>
</dbReference>
<accession>A0A2T4IFJ2</accession>
<feature type="domain" description="Response regulatory" evidence="8">
    <location>
        <begin position="6"/>
        <end position="121"/>
    </location>
</feature>
<keyword evidence="4" id="KW-0238">DNA-binding</keyword>
<dbReference type="PROSITE" id="PS50110">
    <property type="entry name" value="RESPONSE_REGULATORY"/>
    <property type="match status" value="1"/>
</dbReference>
<dbReference type="SUPFAM" id="SSF52540">
    <property type="entry name" value="P-loop containing nucleoside triphosphate hydrolases"/>
    <property type="match status" value="1"/>
</dbReference>
<keyword evidence="1" id="KW-0547">Nucleotide-binding</keyword>
<reference evidence="9 10" key="1">
    <citation type="submission" date="2018-03" db="EMBL/GenBank/DDBJ databases">
        <authorList>
            <person name="Keele B.F."/>
        </authorList>
    </citation>
    <scope>NUCLEOTIDE SEQUENCE [LARGE SCALE GENOMIC DNA]</scope>
    <source>
        <strain evidence="9 10">D20</strain>
    </source>
</reference>
<dbReference type="OrthoDB" id="9761705at2"/>
<dbReference type="SMART" id="SM00382">
    <property type="entry name" value="AAA"/>
    <property type="match status" value="1"/>
</dbReference>
<evidence type="ECO:0000256" key="3">
    <source>
        <dbReference type="ARBA" id="ARBA00023015"/>
    </source>
</evidence>
<sequence>MSKRPRLCLIEDDEIMGESLSDRFELEGFAFDWYRCCGDAEAALREGRYDVVLSDIRLPDRGGDELYLALQGGGLTLPPWYFITGHGAIDRAVALLKAGATDYITKPFDLDALVDKLAEWLVPRSDDDACRLGVSAGMRHIETLLPRIATQARTVLLSGESGVGKEVVARELHRLAGGPAASPFIAVNCGAIPETLLEAELFGHEKGAFTGAQRVRAGVFEQAHGGTLFLDEIGDMPLPMQVRLLRVIQERNVVRVGGTRALPVDLRLICATHRDLQEMVEEGSFREDLYYRIHVIHLKVPPLRERREDIPWLAHRLLEAWCREHPGERKRLSPQVEQALQMHQWPGNVRELKHAIERACILSEGNELDLAALFETPLPGELLHGDCGEGLQAYLQSCERAFVSKVLDGHDWQIARSAEALGISRKNLWERMRRLGLSAPAAPRD</sequence>
<evidence type="ECO:0000256" key="1">
    <source>
        <dbReference type="ARBA" id="ARBA00022741"/>
    </source>
</evidence>
<reference evidence="9 10" key="2">
    <citation type="submission" date="2018-04" db="EMBL/GenBank/DDBJ databases">
        <title>Thauera lacus sp. nov., isolated from an saline lake in Inner Mongolia, China.</title>
        <authorList>
            <person name="Liang Q.-Y."/>
        </authorList>
    </citation>
    <scope>NUCLEOTIDE SEQUENCE [LARGE SCALE GENOMIC DNA]</scope>
    <source>
        <strain evidence="9 10">D20</strain>
    </source>
</reference>
<dbReference type="GO" id="GO:0005524">
    <property type="term" value="F:ATP binding"/>
    <property type="evidence" value="ECO:0007669"/>
    <property type="project" value="UniProtKB-KW"/>
</dbReference>
<dbReference type="InterPro" id="IPR001789">
    <property type="entry name" value="Sig_transdc_resp-reg_receiver"/>
</dbReference>
<keyword evidence="2" id="KW-0067">ATP-binding</keyword>
<dbReference type="InterPro" id="IPR027417">
    <property type="entry name" value="P-loop_NTPase"/>
</dbReference>
<dbReference type="InterPro" id="IPR058031">
    <property type="entry name" value="AAA_lid_NorR"/>
</dbReference>
<dbReference type="FunFam" id="3.40.50.300:FF:000006">
    <property type="entry name" value="DNA-binding transcriptional regulator NtrC"/>
    <property type="match status" value="1"/>
</dbReference>
<keyword evidence="5" id="KW-0804">Transcription</keyword>
<dbReference type="SMART" id="SM00448">
    <property type="entry name" value="REC"/>
    <property type="match status" value="1"/>
</dbReference>
<evidence type="ECO:0000313" key="9">
    <source>
        <dbReference type="EMBL" id="PTD96527.1"/>
    </source>
</evidence>
<feature type="domain" description="Sigma-54 factor interaction" evidence="7">
    <location>
        <begin position="131"/>
        <end position="361"/>
    </location>
</feature>
<dbReference type="Pfam" id="PF25601">
    <property type="entry name" value="AAA_lid_14"/>
    <property type="match status" value="1"/>
</dbReference>
<dbReference type="Gene3D" id="3.40.50.2300">
    <property type="match status" value="1"/>
</dbReference>
<dbReference type="Pfam" id="PF00158">
    <property type="entry name" value="Sigma54_activat"/>
    <property type="match status" value="1"/>
</dbReference>
<evidence type="ECO:0000256" key="2">
    <source>
        <dbReference type="ARBA" id="ARBA00022840"/>
    </source>
</evidence>
<evidence type="ECO:0000256" key="4">
    <source>
        <dbReference type="ARBA" id="ARBA00023125"/>
    </source>
</evidence>
<dbReference type="PROSITE" id="PS50045">
    <property type="entry name" value="SIGMA54_INTERACT_4"/>
    <property type="match status" value="1"/>
</dbReference>
<dbReference type="Pfam" id="PF02954">
    <property type="entry name" value="HTH_8"/>
    <property type="match status" value="1"/>
</dbReference>
<dbReference type="Pfam" id="PF00072">
    <property type="entry name" value="Response_reg"/>
    <property type="match status" value="1"/>
</dbReference>
<name>A0A2T4IFJ2_9RHOO</name>
<dbReference type="Gene3D" id="3.40.50.300">
    <property type="entry name" value="P-loop containing nucleotide triphosphate hydrolases"/>
    <property type="match status" value="1"/>
</dbReference>
<dbReference type="Gene3D" id="1.10.10.60">
    <property type="entry name" value="Homeodomain-like"/>
    <property type="match status" value="1"/>
</dbReference>
<dbReference type="PROSITE" id="PS00688">
    <property type="entry name" value="SIGMA54_INTERACT_3"/>
    <property type="match status" value="1"/>
</dbReference>
<dbReference type="InterPro" id="IPR009057">
    <property type="entry name" value="Homeodomain-like_sf"/>
</dbReference>
<dbReference type="InterPro" id="IPR002197">
    <property type="entry name" value="HTH_Fis"/>
</dbReference>
<dbReference type="InterPro" id="IPR011006">
    <property type="entry name" value="CheY-like_superfamily"/>
</dbReference>
<feature type="modified residue" description="4-aspartylphosphate" evidence="6">
    <location>
        <position position="55"/>
    </location>
</feature>
<proteinExistence type="predicted"/>
<dbReference type="EMBL" id="PZKC01000006">
    <property type="protein sequence ID" value="PTD96527.1"/>
    <property type="molecule type" value="Genomic_DNA"/>
</dbReference>
<evidence type="ECO:0000259" key="7">
    <source>
        <dbReference type="PROSITE" id="PS50045"/>
    </source>
</evidence>
<dbReference type="RefSeq" id="WP_107493461.1">
    <property type="nucleotide sequence ID" value="NZ_PZKC01000006.1"/>
</dbReference>
<dbReference type="Proteomes" id="UP000241193">
    <property type="component" value="Unassembled WGS sequence"/>
</dbReference>
<dbReference type="GO" id="GO:0000160">
    <property type="term" value="P:phosphorelay signal transduction system"/>
    <property type="evidence" value="ECO:0007669"/>
    <property type="project" value="InterPro"/>
</dbReference>
<keyword evidence="3" id="KW-0805">Transcription regulation</keyword>
<gene>
    <name evidence="9" type="ORF">C8261_09515</name>
</gene>
<dbReference type="PANTHER" id="PTHR32071">
    <property type="entry name" value="TRANSCRIPTIONAL REGULATORY PROTEIN"/>
    <property type="match status" value="1"/>
</dbReference>
<dbReference type="SUPFAM" id="SSF46689">
    <property type="entry name" value="Homeodomain-like"/>
    <property type="match status" value="1"/>
</dbReference>
<dbReference type="AlphaFoldDB" id="A0A2T4IFJ2"/>
<dbReference type="InterPro" id="IPR025662">
    <property type="entry name" value="Sigma_54_int_dom_ATP-bd_1"/>
</dbReference>
<dbReference type="Gene3D" id="1.10.8.60">
    <property type="match status" value="1"/>
</dbReference>
<evidence type="ECO:0000259" key="8">
    <source>
        <dbReference type="PROSITE" id="PS50110"/>
    </source>
</evidence>
<dbReference type="InterPro" id="IPR025943">
    <property type="entry name" value="Sigma_54_int_dom_ATP-bd_2"/>
</dbReference>
<evidence type="ECO:0000256" key="5">
    <source>
        <dbReference type="ARBA" id="ARBA00023163"/>
    </source>
</evidence>
<dbReference type="PROSITE" id="PS00676">
    <property type="entry name" value="SIGMA54_INTERACT_2"/>
    <property type="match status" value="1"/>
</dbReference>